<gene>
    <name evidence="1" type="ORF">HDA36_001676</name>
</gene>
<dbReference type="SUPFAM" id="SSF75011">
    <property type="entry name" value="3-carboxy-cis,cis-mucoante lactonizing enzyme"/>
    <property type="match status" value="1"/>
</dbReference>
<dbReference type="RefSeq" id="WP_184391280.1">
    <property type="nucleotide sequence ID" value="NZ_BAAAJD010000009.1"/>
</dbReference>
<accession>A0A7W8VCU9</accession>
<name>A0A7W8VCU9_9ACTN</name>
<organism evidence="1 2">
    <name type="scientific">Nocardiopsis composta</name>
    <dbReference type="NCBI Taxonomy" id="157465"/>
    <lineage>
        <taxon>Bacteria</taxon>
        <taxon>Bacillati</taxon>
        <taxon>Actinomycetota</taxon>
        <taxon>Actinomycetes</taxon>
        <taxon>Streptosporangiales</taxon>
        <taxon>Nocardiopsidaceae</taxon>
        <taxon>Nocardiopsis</taxon>
    </lineage>
</organism>
<comment type="caution">
    <text evidence="1">The sequence shown here is derived from an EMBL/GenBank/DDBJ whole genome shotgun (WGS) entry which is preliminary data.</text>
</comment>
<proteinExistence type="predicted"/>
<dbReference type="AlphaFoldDB" id="A0A7W8VCU9"/>
<protein>
    <submittedName>
        <fullName evidence="1">Uncharacterized protein</fullName>
    </submittedName>
</protein>
<evidence type="ECO:0000313" key="1">
    <source>
        <dbReference type="EMBL" id="MBB5431592.1"/>
    </source>
</evidence>
<evidence type="ECO:0000313" key="2">
    <source>
        <dbReference type="Proteomes" id="UP000572635"/>
    </source>
</evidence>
<keyword evidence="2" id="KW-1185">Reference proteome</keyword>
<dbReference type="EMBL" id="JACHDB010000001">
    <property type="protein sequence ID" value="MBB5431592.1"/>
    <property type="molecule type" value="Genomic_DNA"/>
</dbReference>
<dbReference type="Proteomes" id="UP000572635">
    <property type="component" value="Unassembled WGS sequence"/>
</dbReference>
<reference evidence="1 2" key="1">
    <citation type="submission" date="2020-08" db="EMBL/GenBank/DDBJ databases">
        <title>Sequencing the genomes of 1000 actinobacteria strains.</title>
        <authorList>
            <person name="Klenk H.-P."/>
        </authorList>
    </citation>
    <scope>NUCLEOTIDE SEQUENCE [LARGE SCALE GENOMIC DNA]</scope>
    <source>
        <strain evidence="1 2">DSM 44551</strain>
    </source>
</reference>
<sequence>MSEPRAATDVDGRFLARVGAEGAVLLADLDALPPVSRQVHGLAAEAVLPGGRPGTFIVLGRGRAAVVEWHDDGVRTGAEAELPAGTRAVAADGPRIVAATDRALLGHDGGWSVLRPLAAAPLLLARQARRRSLLLLTEDGTVIGGAVDPARAGTHRDPSWAGAAVCAYDETLGAVWLAHPGGRAEAVLARVEPWPPRAVYRVPMPLGVEGLTVSHNGEWLAVRRGPGADGLELYNVAGRRVFRPPLSGLDGRIEVAFTYDNRLAAVDARDRVVVVELPARVDVRAEHRDLADLEVFWEGRMEKAARVRKANGGRRARAAAVEGAR</sequence>